<evidence type="ECO:0000313" key="2">
    <source>
        <dbReference type="EMBL" id="NMQ19169.1"/>
    </source>
</evidence>
<accession>A0ABX1TM63</accession>
<reference evidence="2 3" key="1">
    <citation type="submission" date="2019-03" db="EMBL/GenBank/DDBJ databases">
        <title>Metabolic reconstructions from genomes of highly enriched 'Candidatus Accumulibacter' and 'Candidatus Competibacter' bioreactor populations.</title>
        <authorList>
            <person name="Annavajhala M.K."/>
            <person name="Welles L."/>
            <person name="Abbas B."/>
            <person name="Sorokin D."/>
            <person name="Park H."/>
            <person name="Van Loosdrecht M."/>
            <person name="Chandran K."/>
        </authorList>
    </citation>
    <scope>NUCLEOTIDE SEQUENCE [LARGE SCALE GENOMIC DNA]</scope>
    <source>
        <strain evidence="2 3">SBR_G</strain>
    </source>
</reference>
<keyword evidence="3" id="KW-1185">Reference proteome</keyword>
<dbReference type="InterPro" id="IPR007345">
    <property type="entry name" value="Polysacch_pyruvyl_Trfase"/>
</dbReference>
<proteinExistence type="predicted"/>
<name>A0ABX1TM63_9GAMM</name>
<evidence type="ECO:0000313" key="3">
    <source>
        <dbReference type="Proteomes" id="UP000760480"/>
    </source>
</evidence>
<organism evidence="2 3">
    <name type="scientific">Candidatus Competibacter phosphatis</name>
    <dbReference type="NCBI Taxonomy" id="221280"/>
    <lineage>
        <taxon>Bacteria</taxon>
        <taxon>Pseudomonadati</taxon>
        <taxon>Pseudomonadota</taxon>
        <taxon>Gammaproteobacteria</taxon>
        <taxon>Candidatus Competibacteraceae</taxon>
        <taxon>Candidatus Competibacter</taxon>
    </lineage>
</organism>
<dbReference type="Pfam" id="PF04230">
    <property type="entry name" value="PS_pyruv_trans"/>
    <property type="match status" value="1"/>
</dbReference>
<comment type="caution">
    <text evidence="2">The sequence shown here is derived from an EMBL/GenBank/DDBJ whole genome shotgun (WGS) entry which is preliminary data.</text>
</comment>
<feature type="domain" description="Polysaccharide pyruvyl transferase" evidence="1">
    <location>
        <begin position="7"/>
        <end position="128"/>
    </location>
</feature>
<dbReference type="EMBL" id="SPMZ01000022">
    <property type="protein sequence ID" value="NMQ19169.1"/>
    <property type="molecule type" value="Genomic_DNA"/>
</dbReference>
<dbReference type="Proteomes" id="UP000760480">
    <property type="component" value="Unassembled WGS sequence"/>
</dbReference>
<protein>
    <recommendedName>
        <fullName evidence="1">Polysaccharide pyruvyl transferase domain-containing protein</fullName>
    </recommendedName>
</protein>
<sequence length="142" mass="16811">MQAFSQKVFLAPDMAHHICFFPSTSLARNDTLYLLRRDNELNYEAHAGLSPNATPMDWPDLYKDGDRQRMLELRRQVDGFTEWYKFMDYGIDMAIKLFSQYRNIVTSRLHGFILSQIMRKDCTLVDNSYGKNSSYIKTWYRS</sequence>
<evidence type="ECO:0000259" key="1">
    <source>
        <dbReference type="Pfam" id="PF04230"/>
    </source>
</evidence>
<gene>
    <name evidence="2" type="ORF">E4P82_08135</name>
</gene>